<sequence>MTRWLGLATGLLLPGQAWADMGNIGDGFIYTLVAIGLLGLLAWTLVPWLVYRSLRGRGTALRVLVAVLVWTMPAWALLGAGAFAAFEQRPRAPEVVERSTAPQTLLDLEFPAGSRLEYAHDGSYGRRLVGAWAQTERDFSGLKILGLRLASTASESRLQVQLSRAQLIDGWLCGTEEQVGLQFIQSSYGLSHCILAGQAVGEVHWPAGTRVRFDGQAWALVASTVTGLDAAQRCERPIVIGTGRYIQVMAQVDLEGRQVTATAGVHCK</sequence>
<keyword evidence="1" id="KW-1133">Transmembrane helix</keyword>
<organism evidence="2 3">
    <name type="scientific">Inhella proteolytica</name>
    <dbReference type="NCBI Taxonomy" id="2795029"/>
    <lineage>
        <taxon>Bacteria</taxon>
        <taxon>Pseudomonadati</taxon>
        <taxon>Pseudomonadota</taxon>
        <taxon>Betaproteobacteria</taxon>
        <taxon>Burkholderiales</taxon>
        <taxon>Sphaerotilaceae</taxon>
        <taxon>Inhella</taxon>
    </lineage>
</organism>
<comment type="caution">
    <text evidence="2">The sequence shown here is derived from an EMBL/GenBank/DDBJ whole genome shotgun (WGS) entry which is preliminary data.</text>
</comment>
<reference evidence="2" key="1">
    <citation type="submission" date="2020-12" db="EMBL/GenBank/DDBJ databases">
        <title>The genome sequence of Inhella sp. 1Y17.</title>
        <authorList>
            <person name="Liu Y."/>
        </authorList>
    </citation>
    <scope>NUCLEOTIDE SEQUENCE</scope>
    <source>
        <strain evidence="2">1Y17</strain>
    </source>
</reference>
<feature type="transmembrane region" description="Helical" evidence="1">
    <location>
        <begin position="29"/>
        <end position="51"/>
    </location>
</feature>
<dbReference type="RefSeq" id="WP_198110672.1">
    <property type="nucleotide sequence ID" value="NZ_JAEDAK010000005.1"/>
</dbReference>
<dbReference type="AlphaFoldDB" id="A0A931J3B3"/>
<proteinExistence type="predicted"/>
<name>A0A931J3B3_9BURK</name>
<evidence type="ECO:0000256" key="1">
    <source>
        <dbReference type="SAM" id="Phobius"/>
    </source>
</evidence>
<dbReference type="EMBL" id="JAEDAK010000005">
    <property type="protein sequence ID" value="MBH9576973.1"/>
    <property type="molecule type" value="Genomic_DNA"/>
</dbReference>
<keyword evidence="1" id="KW-0812">Transmembrane</keyword>
<evidence type="ECO:0000313" key="3">
    <source>
        <dbReference type="Proteomes" id="UP000613266"/>
    </source>
</evidence>
<protein>
    <submittedName>
        <fullName evidence="2">Uncharacterized protein</fullName>
    </submittedName>
</protein>
<keyword evidence="1" id="KW-0472">Membrane</keyword>
<keyword evidence="3" id="KW-1185">Reference proteome</keyword>
<dbReference type="Proteomes" id="UP000613266">
    <property type="component" value="Unassembled WGS sequence"/>
</dbReference>
<accession>A0A931J3B3</accession>
<feature type="transmembrane region" description="Helical" evidence="1">
    <location>
        <begin position="63"/>
        <end position="86"/>
    </location>
</feature>
<evidence type="ECO:0000313" key="2">
    <source>
        <dbReference type="EMBL" id="MBH9576973.1"/>
    </source>
</evidence>
<gene>
    <name evidence="2" type="ORF">I7X39_08655</name>
</gene>